<reference evidence="3 4" key="1">
    <citation type="submission" date="2019-03" db="EMBL/GenBank/DDBJ databases">
        <title>Sequencing the genomes of 1000 actinobacteria strains.</title>
        <authorList>
            <person name="Klenk H.-P."/>
        </authorList>
    </citation>
    <scope>NUCLEOTIDE SEQUENCE [LARGE SCALE GENOMIC DNA]</scope>
    <source>
        <strain evidence="3 4">DSM 18936</strain>
    </source>
</reference>
<evidence type="ECO:0000313" key="3">
    <source>
        <dbReference type="EMBL" id="TDT16974.1"/>
    </source>
</evidence>
<sequence>MDERRTGRRGNDARVTLGDDDPPAAHGAALGAGEVGGWWAWRSRRRTHDGVDSVSPATGRGTLHALLWFAGLAAIVAVGPLVVAWPRAVWFAIAVVVMVGVGLLWDRTHTS</sequence>
<feature type="transmembrane region" description="Helical" evidence="2">
    <location>
        <begin position="88"/>
        <end position="105"/>
    </location>
</feature>
<feature type="region of interest" description="Disordered" evidence="1">
    <location>
        <begin position="1"/>
        <end position="26"/>
    </location>
</feature>
<name>A0A4R7I1J6_9ACTN</name>
<gene>
    <name evidence="3" type="ORF">BDK89_2575</name>
</gene>
<keyword evidence="2" id="KW-0472">Membrane</keyword>
<dbReference type="AlphaFoldDB" id="A0A4R7I1J6"/>
<protein>
    <submittedName>
        <fullName evidence="3">Uncharacterized protein</fullName>
    </submittedName>
</protein>
<accession>A0A4R7I1J6</accession>
<dbReference type="EMBL" id="SOAU01000001">
    <property type="protein sequence ID" value="TDT16974.1"/>
    <property type="molecule type" value="Genomic_DNA"/>
</dbReference>
<feature type="compositionally biased region" description="Basic and acidic residues" evidence="1">
    <location>
        <begin position="1"/>
        <end position="12"/>
    </location>
</feature>
<keyword evidence="2" id="KW-1133">Transmembrane helix</keyword>
<proteinExistence type="predicted"/>
<dbReference type="Proteomes" id="UP000294558">
    <property type="component" value="Unassembled WGS sequence"/>
</dbReference>
<comment type="caution">
    <text evidence="3">The sequence shown here is derived from an EMBL/GenBank/DDBJ whole genome shotgun (WGS) entry which is preliminary data.</text>
</comment>
<dbReference type="RefSeq" id="WP_133869298.1">
    <property type="nucleotide sequence ID" value="NZ_SOAU01000001.1"/>
</dbReference>
<organism evidence="3 4">
    <name type="scientific">Ilumatobacter fluminis</name>
    <dbReference type="NCBI Taxonomy" id="467091"/>
    <lineage>
        <taxon>Bacteria</taxon>
        <taxon>Bacillati</taxon>
        <taxon>Actinomycetota</taxon>
        <taxon>Acidimicrobiia</taxon>
        <taxon>Acidimicrobiales</taxon>
        <taxon>Ilumatobacteraceae</taxon>
        <taxon>Ilumatobacter</taxon>
    </lineage>
</organism>
<evidence type="ECO:0000256" key="1">
    <source>
        <dbReference type="SAM" id="MobiDB-lite"/>
    </source>
</evidence>
<evidence type="ECO:0000313" key="4">
    <source>
        <dbReference type="Proteomes" id="UP000294558"/>
    </source>
</evidence>
<keyword evidence="2" id="KW-0812">Transmembrane</keyword>
<keyword evidence="4" id="KW-1185">Reference proteome</keyword>
<feature type="transmembrane region" description="Helical" evidence="2">
    <location>
        <begin position="65"/>
        <end position="82"/>
    </location>
</feature>
<evidence type="ECO:0000256" key="2">
    <source>
        <dbReference type="SAM" id="Phobius"/>
    </source>
</evidence>